<keyword evidence="1" id="KW-0813">Transport</keyword>
<feature type="domain" description="ABC transporter" evidence="4">
    <location>
        <begin position="25"/>
        <end position="261"/>
    </location>
</feature>
<keyword evidence="3" id="KW-0067">ATP-binding</keyword>
<dbReference type="GO" id="GO:0005524">
    <property type="term" value="F:ATP binding"/>
    <property type="evidence" value="ECO:0007669"/>
    <property type="project" value="UniProtKB-KW"/>
</dbReference>
<accession>A0A4R1M119</accession>
<organism evidence="5 6">
    <name type="scientific">Albibacterium bauzanense</name>
    <dbReference type="NCBI Taxonomy" id="653929"/>
    <lineage>
        <taxon>Bacteria</taxon>
        <taxon>Pseudomonadati</taxon>
        <taxon>Bacteroidota</taxon>
        <taxon>Sphingobacteriia</taxon>
        <taxon>Sphingobacteriales</taxon>
        <taxon>Sphingobacteriaceae</taxon>
        <taxon>Albibacterium</taxon>
    </lineage>
</organism>
<dbReference type="RefSeq" id="WP_132224230.1">
    <property type="nucleotide sequence ID" value="NZ_SMGO01000002.1"/>
</dbReference>
<dbReference type="InterPro" id="IPR003439">
    <property type="entry name" value="ABC_transporter-like_ATP-bd"/>
</dbReference>
<dbReference type="Proteomes" id="UP000294616">
    <property type="component" value="Unassembled WGS sequence"/>
</dbReference>
<sequence length="359" mass="40340">MSNSSKDNSCEFVPGDVYVADSSLLVINDLSRKYSDKPDSGGLKSISFSVNKNEITAIIGKSGSGKSTLLRLIYGLLEPDAGEVRFEGWKVIGPTDKLIPGHPAMRMVSQHFDDLNTYANVYDNVASQLSNEDLDHKEKQTLLTLKRLRIDHLKNQRISDLSGGEKQRVAIARALITQPKLLLMDEPFNQIDAAFRDELQRDLKEIVEETDLSVILVSHDPSEVLGMANQLVILKDGSLVAFGEPVALYNNPPSKYVARMLAKSNILTAEQVRDLNITEEGDNFAIHPEWIKVRASKRGRFEVRMVLFRGFYEELIIHNSHLYLRVYHMKHGQLKKGDRVNCQILKSTPITDKDPSLLA</sequence>
<dbReference type="OrthoDB" id="9802264at2"/>
<dbReference type="SMART" id="SM00382">
    <property type="entry name" value="AAA"/>
    <property type="match status" value="1"/>
</dbReference>
<evidence type="ECO:0000256" key="2">
    <source>
        <dbReference type="ARBA" id="ARBA00022741"/>
    </source>
</evidence>
<evidence type="ECO:0000313" key="5">
    <source>
        <dbReference type="EMBL" id="TCK83333.1"/>
    </source>
</evidence>
<dbReference type="InterPro" id="IPR027417">
    <property type="entry name" value="P-loop_NTPase"/>
</dbReference>
<comment type="caution">
    <text evidence="5">The sequence shown here is derived from an EMBL/GenBank/DDBJ whole genome shotgun (WGS) entry which is preliminary data.</text>
</comment>
<dbReference type="PROSITE" id="PS00211">
    <property type="entry name" value="ABC_TRANSPORTER_1"/>
    <property type="match status" value="1"/>
</dbReference>
<evidence type="ECO:0000256" key="1">
    <source>
        <dbReference type="ARBA" id="ARBA00022448"/>
    </source>
</evidence>
<dbReference type="PANTHER" id="PTHR42781">
    <property type="entry name" value="SPERMIDINE/PUTRESCINE IMPORT ATP-BINDING PROTEIN POTA"/>
    <property type="match status" value="1"/>
</dbReference>
<keyword evidence="2" id="KW-0547">Nucleotide-binding</keyword>
<proteinExistence type="predicted"/>
<dbReference type="Gene3D" id="3.40.50.300">
    <property type="entry name" value="P-loop containing nucleotide triphosphate hydrolases"/>
    <property type="match status" value="1"/>
</dbReference>
<dbReference type="PROSITE" id="PS50893">
    <property type="entry name" value="ABC_TRANSPORTER_2"/>
    <property type="match status" value="1"/>
</dbReference>
<evidence type="ECO:0000259" key="4">
    <source>
        <dbReference type="PROSITE" id="PS50893"/>
    </source>
</evidence>
<dbReference type="InterPro" id="IPR050093">
    <property type="entry name" value="ABC_SmlMolc_Importer"/>
</dbReference>
<gene>
    <name evidence="5" type="ORF">C8N28_1929</name>
</gene>
<dbReference type="EMBL" id="SMGO01000002">
    <property type="protein sequence ID" value="TCK83333.1"/>
    <property type="molecule type" value="Genomic_DNA"/>
</dbReference>
<dbReference type="InterPro" id="IPR003593">
    <property type="entry name" value="AAA+_ATPase"/>
</dbReference>
<reference evidence="5 6" key="1">
    <citation type="submission" date="2019-03" db="EMBL/GenBank/DDBJ databases">
        <title>Genomic Encyclopedia of Archaeal and Bacterial Type Strains, Phase II (KMG-II): from individual species to whole genera.</title>
        <authorList>
            <person name="Goeker M."/>
        </authorList>
    </citation>
    <scope>NUCLEOTIDE SEQUENCE [LARGE SCALE GENOMIC DNA]</scope>
    <source>
        <strain evidence="5 6">DSM 22554</strain>
    </source>
</reference>
<dbReference type="SUPFAM" id="SSF52540">
    <property type="entry name" value="P-loop containing nucleoside triphosphate hydrolases"/>
    <property type="match status" value="1"/>
</dbReference>
<dbReference type="PANTHER" id="PTHR42781:SF4">
    <property type="entry name" value="SPERMIDINE_PUTRESCINE IMPORT ATP-BINDING PROTEIN POTA"/>
    <property type="match status" value="1"/>
</dbReference>
<evidence type="ECO:0000313" key="6">
    <source>
        <dbReference type="Proteomes" id="UP000294616"/>
    </source>
</evidence>
<keyword evidence="6" id="KW-1185">Reference proteome</keyword>
<dbReference type="AlphaFoldDB" id="A0A4R1M119"/>
<name>A0A4R1M119_9SPHI</name>
<dbReference type="Pfam" id="PF00005">
    <property type="entry name" value="ABC_tran"/>
    <property type="match status" value="1"/>
</dbReference>
<dbReference type="GO" id="GO:0016887">
    <property type="term" value="F:ATP hydrolysis activity"/>
    <property type="evidence" value="ECO:0007669"/>
    <property type="project" value="InterPro"/>
</dbReference>
<evidence type="ECO:0000256" key="3">
    <source>
        <dbReference type="ARBA" id="ARBA00022840"/>
    </source>
</evidence>
<protein>
    <submittedName>
        <fullName evidence="5">ABC-type Fe3+/spermidine/putrescine transport system ATPase subunit</fullName>
    </submittedName>
</protein>
<dbReference type="InterPro" id="IPR017871">
    <property type="entry name" value="ABC_transporter-like_CS"/>
</dbReference>